<evidence type="ECO:0000256" key="5">
    <source>
        <dbReference type="SAM" id="Phobius"/>
    </source>
</evidence>
<feature type="transmembrane region" description="Helical" evidence="5">
    <location>
        <begin position="167"/>
        <end position="187"/>
    </location>
</feature>
<accession>A0ABT6ZCP7</accession>
<name>A0ABT6ZCP7_9MICO</name>
<evidence type="ECO:0000256" key="4">
    <source>
        <dbReference type="ARBA" id="ARBA00023136"/>
    </source>
</evidence>
<dbReference type="Gene3D" id="1.20.1250.20">
    <property type="entry name" value="MFS general substrate transporter like domains"/>
    <property type="match status" value="2"/>
</dbReference>
<gene>
    <name evidence="7" type="ORF">QNI14_05685</name>
</gene>
<feature type="transmembrane region" description="Helical" evidence="5">
    <location>
        <begin position="82"/>
        <end position="100"/>
    </location>
</feature>
<dbReference type="EMBL" id="JASJND010000004">
    <property type="protein sequence ID" value="MDJ1113937.1"/>
    <property type="molecule type" value="Genomic_DNA"/>
</dbReference>
<evidence type="ECO:0000256" key="1">
    <source>
        <dbReference type="ARBA" id="ARBA00004651"/>
    </source>
</evidence>
<evidence type="ECO:0000313" key="8">
    <source>
        <dbReference type="Proteomes" id="UP001321481"/>
    </source>
</evidence>
<organism evidence="7 8">
    <name type="scientific">Microbacterium dauci</name>
    <dbReference type="NCBI Taxonomy" id="3048008"/>
    <lineage>
        <taxon>Bacteria</taxon>
        <taxon>Bacillati</taxon>
        <taxon>Actinomycetota</taxon>
        <taxon>Actinomycetes</taxon>
        <taxon>Micrococcales</taxon>
        <taxon>Microbacteriaceae</taxon>
        <taxon>Microbacterium</taxon>
    </lineage>
</organism>
<feature type="transmembrane region" description="Helical" evidence="5">
    <location>
        <begin position="140"/>
        <end position="161"/>
    </location>
</feature>
<feature type="transmembrane region" description="Helical" evidence="5">
    <location>
        <begin position="45"/>
        <end position="70"/>
    </location>
</feature>
<feature type="transmembrane region" description="Helical" evidence="5">
    <location>
        <begin position="256"/>
        <end position="276"/>
    </location>
</feature>
<keyword evidence="8" id="KW-1185">Reference proteome</keyword>
<reference evidence="7 8" key="1">
    <citation type="submission" date="2023-05" db="EMBL/GenBank/DDBJ databases">
        <title>Microbacterium dauci sp.nov., Isolated from Carrot Rhizosphere Soil.</title>
        <authorList>
            <person name="Xiao Z."/>
            <person name="Zheng J."/>
        </authorList>
    </citation>
    <scope>NUCLEOTIDE SEQUENCE [LARGE SCALE GENOMIC DNA]</scope>
    <source>
        <strain evidence="7 8">LX3-4</strain>
    </source>
</reference>
<dbReference type="Proteomes" id="UP001321481">
    <property type="component" value="Unassembled WGS sequence"/>
</dbReference>
<feature type="transmembrane region" description="Helical" evidence="5">
    <location>
        <begin position="215"/>
        <end position="236"/>
    </location>
</feature>
<dbReference type="SUPFAM" id="SSF103473">
    <property type="entry name" value="MFS general substrate transporter"/>
    <property type="match status" value="1"/>
</dbReference>
<keyword evidence="2 5" id="KW-0812">Transmembrane</keyword>
<dbReference type="RefSeq" id="WP_283715449.1">
    <property type="nucleotide sequence ID" value="NZ_JASJND010000004.1"/>
</dbReference>
<dbReference type="InterPro" id="IPR020846">
    <property type="entry name" value="MFS_dom"/>
</dbReference>
<evidence type="ECO:0000256" key="2">
    <source>
        <dbReference type="ARBA" id="ARBA00022692"/>
    </source>
</evidence>
<feature type="transmembrane region" description="Helical" evidence="5">
    <location>
        <begin position="309"/>
        <end position="329"/>
    </location>
</feature>
<feature type="transmembrane region" description="Helical" evidence="5">
    <location>
        <begin position="341"/>
        <end position="365"/>
    </location>
</feature>
<feature type="transmembrane region" description="Helical" evidence="5">
    <location>
        <begin position="283"/>
        <end position="303"/>
    </location>
</feature>
<proteinExistence type="predicted"/>
<evidence type="ECO:0000256" key="3">
    <source>
        <dbReference type="ARBA" id="ARBA00022989"/>
    </source>
</evidence>
<feature type="domain" description="Major facilitator superfamily (MFS) profile" evidence="6">
    <location>
        <begin position="14"/>
        <end position="409"/>
    </location>
</feature>
<comment type="subcellular location">
    <subcellularLocation>
        <location evidence="1">Cell membrane</location>
        <topology evidence="1">Multi-pass membrane protein</topology>
    </subcellularLocation>
</comment>
<evidence type="ECO:0000313" key="7">
    <source>
        <dbReference type="EMBL" id="MDJ1113937.1"/>
    </source>
</evidence>
<evidence type="ECO:0000259" key="6">
    <source>
        <dbReference type="PROSITE" id="PS50850"/>
    </source>
</evidence>
<dbReference type="InterPro" id="IPR036259">
    <property type="entry name" value="MFS_trans_sf"/>
</dbReference>
<feature type="transmembrane region" description="Helical" evidence="5">
    <location>
        <begin position="371"/>
        <end position="393"/>
    </location>
</feature>
<sequence length="409" mass="43579">MTHPPARPLWRGRALALIGIVLLAFSLRSAVASLSPLYDHIARDFALPSTVIGLIGTVPPLCYAVFGLVAPGFERRFGLERSTITALAIITLGLVARAAAPNAGALLAASALVFAGIGVGNVLLPALVKKYLPDRIGLMTTIYSTMMAISTFVPPLVAVPFADATDWHLSVGVWAVFALSAMVPWIVQAIRERANPVDVDLEEASPRMLGRMWRLWTPWALIVSFVATSSTAYISFAWLPTILVEVAGVTPHDAGLLLSLFAFMGLPTSLVVPVLVARFRMIIPLWTLAAALGLAGALGLLFAPTLAPWLWVACLGLVPLLFPAVLTLVGARTRTHDATVALSSFVQSVGYGITTFTPVGVGLIHDASGDWTAALVFIGIISALAFPAGFIIARPGTVEDEWERRYGRW</sequence>
<protein>
    <submittedName>
        <fullName evidence="7">MFS transporter</fullName>
    </submittedName>
</protein>
<dbReference type="PANTHER" id="PTHR23523">
    <property type="match status" value="1"/>
</dbReference>
<keyword evidence="4 5" id="KW-0472">Membrane</keyword>
<dbReference type="Pfam" id="PF07690">
    <property type="entry name" value="MFS_1"/>
    <property type="match status" value="1"/>
</dbReference>
<keyword evidence="3 5" id="KW-1133">Transmembrane helix</keyword>
<comment type="caution">
    <text evidence="7">The sequence shown here is derived from an EMBL/GenBank/DDBJ whole genome shotgun (WGS) entry which is preliminary data.</text>
</comment>
<dbReference type="InterPro" id="IPR011701">
    <property type="entry name" value="MFS"/>
</dbReference>
<dbReference type="PANTHER" id="PTHR23523:SF2">
    <property type="entry name" value="2-NITROIMIDAZOLE TRANSPORTER"/>
    <property type="match status" value="1"/>
</dbReference>
<feature type="transmembrane region" description="Helical" evidence="5">
    <location>
        <begin position="106"/>
        <end position="128"/>
    </location>
</feature>
<dbReference type="InterPro" id="IPR052524">
    <property type="entry name" value="MFS_Cyanate_Porter"/>
</dbReference>
<dbReference type="PROSITE" id="PS50850">
    <property type="entry name" value="MFS"/>
    <property type="match status" value="1"/>
</dbReference>